<dbReference type="STRING" id="1396821.SAMN05444515_10273"/>
<dbReference type="InterPro" id="IPR026265">
    <property type="entry name" value="LptC"/>
</dbReference>
<dbReference type="InterPro" id="IPR010664">
    <property type="entry name" value="LipoPS_assembly_LptC-rel"/>
</dbReference>
<evidence type="ECO:0000313" key="6">
    <source>
        <dbReference type="EMBL" id="SEK45621.1"/>
    </source>
</evidence>
<dbReference type="GO" id="GO:0015221">
    <property type="term" value="F:lipopolysaccharide transmembrane transporter activity"/>
    <property type="evidence" value="ECO:0007669"/>
    <property type="project" value="InterPro"/>
</dbReference>
<dbReference type="Proteomes" id="UP000199256">
    <property type="component" value="Unassembled WGS sequence"/>
</dbReference>
<dbReference type="GO" id="GO:0005886">
    <property type="term" value="C:plasma membrane"/>
    <property type="evidence" value="ECO:0007669"/>
    <property type="project" value="InterPro"/>
</dbReference>
<keyword evidence="7" id="KW-1185">Reference proteome</keyword>
<organism evidence="6 7">
    <name type="scientific">Ectothiorhodospira marina</name>
    <dbReference type="NCBI Taxonomy" id="1396821"/>
    <lineage>
        <taxon>Bacteria</taxon>
        <taxon>Pseudomonadati</taxon>
        <taxon>Pseudomonadota</taxon>
        <taxon>Gammaproteobacteria</taxon>
        <taxon>Chromatiales</taxon>
        <taxon>Ectothiorhodospiraceae</taxon>
        <taxon>Ectothiorhodospira</taxon>
    </lineage>
</organism>
<sequence>MSRRFSGLLLILVLALVVALGFWLSKSAQEQRVVPTAQVDPEANQFFAEDFVVWSMDASGQLKYRLSGTRLEQRQGDQSSHVESPVLIMEHPPAPDWTLRSERGWVSSGGDEVQLLGHVQLDRPGAPDHPPMTITSRDVTVWTLPRQAHTNARARMVTTHREAEGVGMTLDLTRDTLELESQVRGTYVPH</sequence>
<evidence type="ECO:0000256" key="1">
    <source>
        <dbReference type="ARBA" id="ARBA00022475"/>
    </source>
</evidence>
<keyword evidence="5" id="KW-0472">Membrane</keyword>
<dbReference type="OrthoDB" id="5973594at2"/>
<dbReference type="GO" id="GO:0030288">
    <property type="term" value="C:outer membrane-bounded periplasmic space"/>
    <property type="evidence" value="ECO:0007669"/>
    <property type="project" value="TreeGrafter"/>
</dbReference>
<dbReference type="RefSeq" id="WP_090250730.1">
    <property type="nucleotide sequence ID" value="NZ_FOAA01000002.1"/>
</dbReference>
<evidence type="ECO:0000256" key="5">
    <source>
        <dbReference type="ARBA" id="ARBA00023136"/>
    </source>
</evidence>
<keyword evidence="4" id="KW-1133">Transmembrane helix</keyword>
<dbReference type="PANTHER" id="PTHR37481:SF1">
    <property type="entry name" value="LIPOPOLYSACCHARIDE EXPORT SYSTEM PROTEIN LPTC"/>
    <property type="match status" value="1"/>
</dbReference>
<dbReference type="PANTHER" id="PTHR37481">
    <property type="entry name" value="LIPOPOLYSACCHARIDE EXPORT SYSTEM PROTEIN LPTC"/>
    <property type="match status" value="1"/>
</dbReference>
<name>A0A1H7H5Q2_9GAMM</name>
<dbReference type="NCBIfam" id="TIGR04409">
    <property type="entry name" value="LptC_YrbK"/>
    <property type="match status" value="1"/>
</dbReference>
<reference evidence="7" key="1">
    <citation type="submission" date="2016-10" db="EMBL/GenBank/DDBJ databases">
        <authorList>
            <person name="Varghese N."/>
            <person name="Submissions S."/>
        </authorList>
    </citation>
    <scope>NUCLEOTIDE SEQUENCE [LARGE SCALE GENOMIC DNA]</scope>
    <source>
        <strain evidence="7">DSM 241</strain>
    </source>
</reference>
<dbReference type="Gene3D" id="2.60.450.10">
    <property type="entry name" value="Lipopolysaccharide (LPS) transport protein A like domain"/>
    <property type="match status" value="1"/>
</dbReference>
<dbReference type="InterPro" id="IPR052363">
    <property type="entry name" value="LPS_export_LptC"/>
</dbReference>
<proteinExistence type="predicted"/>
<accession>A0A1H7H5Q2</accession>
<dbReference type="EMBL" id="FOAA01000002">
    <property type="protein sequence ID" value="SEK45621.1"/>
    <property type="molecule type" value="Genomic_DNA"/>
</dbReference>
<dbReference type="Pfam" id="PF06835">
    <property type="entry name" value="LptC"/>
    <property type="match status" value="1"/>
</dbReference>
<evidence type="ECO:0000256" key="2">
    <source>
        <dbReference type="ARBA" id="ARBA00022519"/>
    </source>
</evidence>
<evidence type="ECO:0000256" key="3">
    <source>
        <dbReference type="ARBA" id="ARBA00022692"/>
    </source>
</evidence>
<keyword evidence="2" id="KW-0997">Cell inner membrane</keyword>
<keyword evidence="3" id="KW-0812">Transmembrane</keyword>
<evidence type="ECO:0000256" key="4">
    <source>
        <dbReference type="ARBA" id="ARBA00022989"/>
    </source>
</evidence>
<protein>
    <submittedName>
        <fullName evidence="6">Lipopolysaccharide export system protein LptC</fullName>
    </submittedName>
</protein>
<dbReference type="AlphaFoldDB" id="A0A1H7H5Q2"/>
<evidence type="ECO:0000313" key="7">
    <source>
        <dbReference type="Proteomes" id="UP000199256"/>
    </source>
</evidence>
<gene>
    <name evidence="6" type="ORF">SAMN05444515_10273</name>
</gene>
<keyword evidence="1" id="KW-1003">Cell membrane</keyword>
<dbReference type="GO" id="GO:0017089">
    <property type="term" value="F:glycolipid transfer activity"/>
    <property type="evidence" value="ECO:0007669"/>
    <property type="project" value="TreeGrafter"/>
</dbReference>